<proteinExistence type="predicted"/>
<dbReference type="PANTHER" id="PTHR43566:SF1">
    <property type="entry name" value="AAA+ ATPASE DOMAIN-CONTAINING PROTEIN"/>
    <property type="match status" value="1"/>
</dbReference>
<reference evidence="3 4" key="1">
    <citation type="journal article" date="2016" name="Nat. Commun.">
        <title>Thousands of microbial genomes shed light on interconnected biogeochemical processes in an aquifer system.</title>
        <authorList>
            <person name="Anantharaman K."/>
            <person name="Brown C.T."/>
            <person name="Hug L.A."/>
            <person name="Sharon I."/>
            <person name="Castelle C.J."/>
            <person name="Probst A.J."/>
            <person name="Thomas B.C."/>
            <person name="Singh A."/>
            <person name="Wilkins M.J."/>
            <person name="Karaoz U."/>
            <person name="Brodie E.L."/>
            <person name="Williams K.H."/>
            <person name="Hubbard S.S."/>
            <person name="Banfield J.F."/>
        </authorList>
    </citation>
    <scope>NUCLEOTIDE SEQUENCE [LARGE SCALE GENOMIC DNA]</scope>
</reference>
<dbReference type="InterPro" id="IPR041682">
    <property type="entry name" value="AAA_14"/>
</dbReference>
<dbReference type="Pfam" id="PF13173">
    <property type="entry name" value="AAA_14"/>
    <property type="match status" value="1"/>
</dbReference>
<dbReference type="EMBL" id="MFYX01000155">
    <property type="protein sequence ID" value="OGK00085.1"/>
    <property type="molecule type" value="Genomic_DNA"/>
</dbReference>
<dbReference type="CDD" id="cd00009">
    <property type="entry name" value="AAA"/>
    <property type="match status" value="1"/>
</dbReference>
<comment type="caution">
    <text evidence="3">The sequence shown here is derived from an EMBL/GenBank/DDBJ whole genome shotgun (WGS) entry which is preliminary data.</text>
</comment>
<evidence type="ECO:0000313" key="4">
    <source>
        <dbReference type="Proteomes" id="UP000179243"/>
    </source>
</evidence>
<organism evidence="3 4">
    <name type="scientific">Candidatus Raymondbacteria bacterium RIFOXYD12_FULL_49_13</name>
    <dbReference type="NCBI Taxonomy" id="1817890"/>
    <lineage>
        <taxon>Bacteria</taxon>
        <taxon>Raymondiibacteriota</taxon>
    </lineage>
</organism>
<dbReference type="SUPFAM" id="SSF52540">
    <property type="entry name" value="P-loop containing nucleoside triphosphate hydrolases"/>
    <property type="match status" value="1"/>
</dbReference>
<dbReference type="InterPro" id="IPR025420">
    <property type="entry name" value="DUF4143"/>
</dbReference>
<evidence type="ECO:0000259" key="1">
    <source>
        <dbReference type="Pfam" id="PF13173"/>
    </source>
</evidence>
<evidence type="ECO:0008006" key="5">
    <source>
        <dbReference type="Google" id="ProtNLM"/>
    </source>
</evidence>
<accession>A0A1F7F0B6</accession>
<dbReference type="Pfam" id="PF13635">
    <property type="entry name" value="DUF4143"/>
    <property type="match status" value="1"/>
</dbReference>
<gene>
    <name evidence="3" type="ORF">A2519_22155</name>
</gene>
<dbReference type="PANTHER" id="PTHR43566">
    <property type="entry name" value="CONSERVED PROTEIN"/>
    <property type="match status" value="1"/>
</dbReference>
<evidence type="ECO:0000313" key="3">
    <source>
        <dbReference type="EMBL" id="OGK00085.1"/>
    </source>
</evidence>
<name>A0A1F7F0B6_UNCRA</name>
<protein>
    <recommendedName>
        <fullName evidence="5">AAA+ ATPase domain-containing protein</fullName>
    </recommendedName>
</protein>
<dbReference type="Proteomes" id="UP000179243">
    <property type="component" value="Unassembled WGS sequence"/>
</dbReference>
<dbReference type="InterPro" id="IPR027417">
    <property type="entry name" value="P-loop_NTPase"/>
</dbReference>
<dbReference type="Gene3D" id="3.40.50.300">
    <property type="entry name" value="P-loop containing nucleotide triphosphate hydrolases"/>
    <property type="match status" value="1"/>
</dbReference>
<sequence>MERYQKKQILKDLSAKMVFLVGPRQVGKTWLAKQIAETYSHPLYLNYDDLDNRKIIEQRSWRSTVNLIVFDELHKMKEWKSYLKGVWDTRNENMKIIITGSARLDFMKTAGDALSGRFFTHRLLPFSVKEIGAHPYPSAVDRLMIRGGFPEPFLADDEVFHARWRQNYVDGLIRQDILDFERVHAFRSMQTLVQLLRKRVGTPVSYASLARDLALSPVTVARYIEILEALYIVFRVTPHHRNVGRSLLKEPKIYFFDTGLVTAGEGEQFENMVAVSLLKAVYGRNDCLGEQCSLRYLRTKDGKEVDFAVVRDDEPELYVEAKVTDASTHRGLSSFCELHRVPGVQAVADLRNERTEGRVEIRKAESWLGELFM</sequence>
<feature type="domain" description="DUF4143" evidence="2">
    <location>
        <begin position="175"/>
        <end position="323"/>
    </location>
</feature>
<evidence type="ECO:0000259" key="2">
    <source>
        <dbReference type="Pfam" id="PF13635"/>
    </source>
</evidence>
<dbReference type="AlphaFoldDB" id="A0A1F7F0B6"/>
<feature type="domain" description="AAA" evidence="1">
    <location>
        <begin position="16"/>
        <end position="131"/>
    </location>
</feature>